<dbReference type="Proteomes" id="UP000322079">
    <property type="component" value="Chromosome"/>
</dbReference>
<name>A0A5C1DJA8_9NEIS</name>
<dbReference type="NCBIfam" id="TIGR02201">
    <property type="entry name" value="heptsyl_trn_III"/>
    <property type="match status" value="1"/>
</dbReference>
<dbReference type="PANTHER" id="PTHR30160:SF1">
    <property type="entry name" value="LIPOPOLYSACCHARIDE 1,2-N-ACETYLGLUCOSAMINETRANSFERASE-RELATED"/>
    <property type="match status" value="1"/>
</dbReference>
<gene>
    <name evidence="3" type="primary">rfaQ</name>
    <name evidence="3" type="ORF">FYK34_14925</name>
</gene>
<dbReference type="Pfam" id="PF01075">
    <property type="entry name" value="Glyco_transf_9"/>
    <property type="match status" value="1"/>
</dbReference>
<dbReference type="Gene3D" id="3.40.50.2000">
    <property type="entry name" value="Glycogen Phosphorylase B"/>
    <property type="match status" value="2"/>
</dbReference>
<dbReference type="SUPFAM" id="SSF53756">
    <property type="entry name" value="UDP-Glycosyltransferase/glycogen phosphorylase"/>
    <property type="match status" value="1"/>
</dbReference>
<evidence type="ECO:0000256" key="2">
    <source>
        <dbReference type="ARBA" id="ARBA00022679"/>
    </source>
</evidence>
<dbReference type="GO" id="GO:0008713">
    <property type="term" value="F:ADP-heptose-lipopolysaccharide heptosyltransferase activity"/>
    <property type="evidence" value="ECO:0007669"/>
    <property type="project" value="TreeGrafter"/>
</dbReference>
<dbReference type="PANTHER" id="PTHR30160">
    <property type="entry name" value="TETRAACYLDISACCHARIDE 4'-KINASE-RELATED"/>
    <property type="match status" value="1"/>
</dbReference>
<dbReference type="CDD" id="cd03789">
    <property type="entry name" value="GT9_LPS_heptosyltransferase"/>
    <property type="match status" value="1"/>
</dbReference>
<evidence type="ECO:0000313" key="3">
    <source>
        <dbReference type="EMBL" id="QEL56760.1"/>
    </source>
</evidence>
<keyword evidence="4" id="KW-1185">Reference proteome</keyword>
<dbReference type="KEGG" id="chrm:FYK34_14925"/>
<evidence type="ECO:0000256" key="1">
    <source>
        <dbReference type="ARBA" id="ARBA00022676"/>
    </source>
</evidence>
<dbReference type="EMBL" id="CP043473">
    <property type="protein sequence ID" value="QEL56760.1"/>
    <property type="molecule type" value="Genomic_DNA"/>
</dbReference>
<accession>A0A5C1DJA8</accession>
<keyword evidence="2 3" id="KW-0808">Transferase</keyword>
<protein>
    <submittedName>
        <fullName evidence="3">Putative lipopolysaccharide heptosyltransferase III</fullName>
    </submittedName>
</protein>
<dbReference type="RefSeq" id="WP_149297725.1">
    <property type="nucleotide sequence ID" value="NZ_CP043473.1"/>
</dbReference>
<dbReference type="InterPro" id="IPR011916">
    <property type="entry name" value="LipoPS_heptosylTferase-III"/>
</dbReference>
<organism evidence="3 4">
    <name type="scientific">Chromobacterium paludis</name>
    <dbReference type="NCBI Taxonomy" id="2605945"/>
    <lineage>
        <taxon>Bacteria</taxon>
        <taxon>Pseudomonadati</taxon>
        <taxon>Pseudomonadota</taxon>
        <taxon>Betaproteobacteria</taxon>
        <taxon>Neisseriales</taxon>
        <taxon>Chromobacteriaceae</taxon>
        <taxon>Chromobacterium</taxon>
    </lineage>
</organism>
<sequence>MSKDAIDFSQLSRVLVVRLMHHGDVLLSSPVFTVLKKHAPQVEIDALVYHETRDMLTLHPAIARVFTIDRNWKRQGVWTQLKQEWRLFSQLKARGYQLIVVLNASNRATTLVRLLKPRWSVAPDLPGAGRYFRKTFTHRQALTPPNTRHIVEMHLDALRRLGLFADDEDTSLSIRYEDEDGLRVDAMLAEHGLQAGRFLLVHPGSRWFYKCWPAERMAKLIAELQRQGWPVALSGAPSPEEAAMIAAVKAGLTQPVADLSGQLSLKQLAALIARARLLVGVDSLPMHMAAAVQTPVVALFGPSRDKVWGPWRVAHRQVSLDLPCRPCNLPGCGGSERSACIENISVGQVLAAVQDLLRETADAGVPDAAPRALP</sequence>
<proteinExistence type="predicted"/>
<evidence type="ECO:0000313" key="4">
    <source>
        <dbReference type="Proteomes" id="UP000322079"/>
    </source>
</evidence>
<reference evidence="3 4" key="1">
    <citation type="submission" date="2019-08" db="EMBL/GenBank/DDBJ databases">
        <title>Chromobacterium paludis, a novel bacterium isolated from a Maryland marsh pond.</title>
        <authorList>
            <person name="Blackburn M.B."/>
            <person name="Gundersen-Rindal D.E."/>
        </authorList>
    </citation>
    <scope>NUCLEOTIDE SEQUENCE [LARGE SCALE GENOMIC DNA]</scope>
    <source>
        <strain evidence="4">IIBBL 257-1</strain>
    </source>
</reference>
<dbReference type="AlphaFoldDB" id="A0A5C1DJA8"/>
<dbReference type="InterPro" id="IPR002201">
    <property type="entry name" value="Glyco_trans_9"/>
</dbReference>
<dbReference type="GO" id="GO:0009244">
    <property type="term" value="P:lipopolysaccharide core region biosynthetic process"/>
    <property type="evidence" value="ECO:0007669"/>
    <property type="project" value="TreeGrafter"/>
</dbReference>
<keyword evidence="1" id="KW-0328">Glycosyltransferase</keyword>
<dbReference type="GO" id="GO:0005829">
    <property type="term" value="C:cytosol"/>
    <property type="evidence" value="ECO:0007669"/>
    <property type="project" value="TreeGrafter"/>
</dbReference>
<dbReference type="InterPro" id="IPR051199">
    <property type="entry name" value="LPS_LOS_Heptosyltrfase"/>
</dbReference>